<name>A0A4T0FFB4_9BASI</name>
<feature type="domain" description="Mon2 C-terminal" evidence="1">
    <location>
        <begin position="29"/>
        <end position="89"/>
    </location>
</feature>
<dbReference type="Proteomes" id="UP000310189">
    <property type="component" value="Unassembled WGS sequence"/>
</dbReference>
<evidence type="ECO:0000313" key="2">
    <source>
        <dbReference type="EMBL" id="TIA85386.1"/>
    </source>
</evidence>
<dbReference type="InterPro" id="IPR016024">
    <property type="entry name" value="ARM-type_fold"/>
</dbReference>
<dbReference type="SUPFAM" id="SSF48371">
    <property type="entry name" value="ARM repeat"/>
    <property type="match status" value="1"/>
</dbReference>
<dbReference type="EMBL" id="SPNW01000111">
    <property type="protein sequence ID" value="TIA85386.1"/>
    <property type="molecule type" value="Genomic_DNA"/>
</dbReference>
<proteinExistence type="predicted"/>
<protein>
    <recommendedName>
        <fullName evidence="1">Mon2 C-terminal domain-containing protein</fullName>
    </recommendedName>
</protein>
<evidence type="ECO:0000259" key="1">
    <source>
        <dbReference type="Pfam" id="PF16206"/>
    </source>
</evidence>
<accession>A0A4T0FFB4</accession>
<dbReference type="InterPro" id="IPR032817">
    <property type="entry name" value="Mon2_C"/>
</dbReference>
<dbReference type="OrthoDB" id="294853at2759"/>
<sequence length="637" mass="73036">MWLQSLSCLTRISDHLQNKVKTDDNADGYLKLWIDLLRQLKELGLDDKEEVRLGTISTLFQSLDFYGHSLSLASWHDIIWTVIVPLLDETLSRCWHESLILGLESTANLFKNYLHSKIKNLDSFNDFWSRLSSILTQVVSTADAKSLSQALKSFIVILEVFGQDDITQEVYEVGWLTAKACLDVVRSKKEDKGYAQECLELLLKYMYSLSQSQGATWSDERCVHYITSVDFIITYPNTSNTRTDVDFLTPLQNQALRNLSSIETHNAHITSEVLNTLSQWSILAYDEHIVKEANVSFIALSKLIMNKISPFVKDHCMLNEHIVSSGSLVASIKVGMITRLDFRTDHSQALGTPMRIKYDCPPASKRDESTLWEIAQDQYCEYTLVVLDVLQQQKDIVRDQDYTSILAAMMETMRDSYKVDSSARRQAMHVHMELQGRWERHEVKLVDNFKHTLLPQLGDKRIPSLLVEELMATLCYATYPYLNPEDYNYGSLIEEITSPVERLSYYLFDVLFEICEEKSGPAELVAVTQRLVIDRCIKAFDRYCCDRDLRGPFPMARCRRYEIVYILNSLQSLLQSQKLGKALTSELKMALAKLLAVIHNDPFNPRINTAPSSIYNIESKQLSHNIHQLALNCLSNT</sequence>
<organism evidence="2 3">
    <name type="scientific">Wallemia hederae</name>
    <dbReference type="NCBI Taxonomy" id="1540922"/>
    <lineage>
        <taxon>Eukaryota</taxon>
        <taxon>Fungi</taxon>
        <taxon>Dikarya</taxon>
        <taxon>Basidiomycota</taxon>
        <taxon>Wallemiomycotina</taxon>
        <taxon>Wallemiomycetes</taxon>
        <taxon>Wallemiales</taxon>
        <taxon>Wallemiaceae</taxon>
        <taxon>Wallemia</taxon>
    </lineage>
</organism>
<dbReference type="Pfam" id="PF16206">
    <property type="entry name" value="Mon2_C"/>
    <property type="match status" value="1"/>
</dbReference>
<evidence type="ECO:0000313" key="3">
    <source>
        <dbReference type="Proteomes" id="UP000310189"/>
    </source>
</evidence>
<gene>
    <name evidence="2" type="ORF">E3P99_04004</name>
</gene>
<comment type="caution">
    <text evidence="2">The sequence shown here is derived from an EMBL/GenBank/DDBJ whole genome shotgun (WGS) entry which is preliminary data.</text>
</comment>
<dbReference type="AlphaFoldDB" id="A0A4T0FFB4"/>
<keyword evidence="3" id="KW-1185">Reference proteome</keyword>
<reference evidence="2 3" key="1">
    <citation type="submission" date="2019-03" db="EMBL/GenBank/DDBJ databases">
        <title>Sequencing 23 genomes of Wallemia ichthyophaga.</title>
        <authorList>
            <person name="Gostincar C."/>
        </authorList>
    </citation>
    <scope>NUCLEOTIDE SEQUENCE [LARGE SCALE GENOMIC DNA]</scope>
    <source>
        <strain evidence="2 3">EXF-5753</strain>
    </source>
</reference>